<feature type="compositionally biased region" description="Low complexity" evidence="1">
    <location>
        <begin position="50"/>
        <end position="61"/>
    </location>
</feature>
<dbReference type="Proteomes" id="UP000271098">
    <property type="component" value="Unassembled WGS sequence"/>
</dbReference>
<gene>
    <name evidence="3" type="ORF">GPUH_LOCUS269</name>
</gene>
<reference evidence="5" key="1">
    <citation type="submission" date="2016-06" db="UniProtKB">
        <authorList>
            <consortium name="WormBaseParasite"/>
        </authorList>
    </citation>
    <scope>IDENTIFICATION</scope>
</reference>
<evidence type="ECO:0000256" key="1">
    <source>
        <dbReference type="SAM" id="MobiDB-lite"/>
    </source>
</evidence>
<proteinExistence type="predicted"/>
<evidence type="ECO:0000256" key="2">
    <source>
        <dbReference type="SAM" id="SignalP"/>
    </source>
</evidence>
<keyword evidence="2" id="KW-0732">Signal</keyword>
<organism evidence="5">
    <name type="scientific">Gongylonema pulchrum</name>
    <dbReference type="NCBI Taxonomy" id="637853"/>
    <lineage>
        <taxon>Eukaryota</taxon>
        <taxon>Metazoa</taxon>
        <taxon>Ecdysozoa</taxon>
        <taxon>Nematoda</taxon>
        <taxon>Chromadorea</taxon>
        <taxon>Rhabditida</taxon>
        <taxon>Spirurina</taxon>
        <taxon>Spiruromorpha</taxon>
        <taxon>Spiruroidea</taxon>
        <taxon>Gongylonematidae</taxon>
        <taxon>Gongylonema</taxon>
    </lineage>
</organism>
<feature type="region of interest" description="Disordered" evidence="1">
    <location>
        <begin position="980"/>
        <end position="1031"/>
    </location>
</feature>
<sequence>MLAVAIYCIFLIVYAALGATQTETSSNNNNIGCISRCNSEDIFNISPGKSSNIVSSNPDNDSISDDKKPTRSDIGRLHSVDSDGSDIILQNNNNNYIKGRFVRIHFGIVHSDNRSNTGDIKGNNNNNNNSNDNKKFIRIHFERKFENSNTDNTAHTFSINSIKGEIICEPFRTLSKLNDKDTRDTPKYSNNEEKGSDEKGKLIHIHLNEELNGGINDNRKDTLTYTDEDNNSEKRVFVLNRIELMLYGENNSNNLESKSEDKNDERKPIRSDFAHVYKSHINRGSNNAPKSNSQDRYSNKRDELIRIQFSYKLDESNNNSSIRSDVLKNIEEGEHDKRRFICFPRLLFDDRNSSSIFENKSEDKSDRNNYIHICIISSVNNKTGFSILKTNDEKNKSNNNNKWFWRILACRIYNDSSKTNNQSDRRNATKLILNRLTRKYDCTSFSDGTQKSTTVELLSSGSLNEMNGTNYINLSGNNKKEKLFLTDCCGFFVNNNNINTNIPKISGDDSKGKFICTYGNSSNILKYNEEDNNSDKKGWIIPDWNPKAFDDRNNSCILKSNKDISDKKNVTRIYDIIFNENNSAGNIILIASDDNSSNSNGRKRWLIWFRILSLSNDSNKTTNDIGSKDGGIGCINFRLRFDNSNSSSTFESKNENKDKNKFICINSKNNTSKWKIEWFDSIRIFVDGNKIISSIMKNSSTKSRNSARVFIRISNFGEFRDANSVSNNTQKNTSVELTGNISSSKIYDSISIILDDSLCSKSVNDNDNSNNNDKKLRIHSRWAIKIHKSNSILKSNNEDKNAKKYFVKIQSGSTHSGSKRNSSSSNNPIEFIHINFAIRTGKRRRNNADALKNNNEINKSDQKKFIRITFSAASRYSRDKTNIFIRDVGFGNVANSGDNKEKSLCFEFDDAFKINSCRDFKFNDENSNNDVKKKFIRIRTDYMRKNNNSGSDVLKHTEQNMSDQKGEITCFPSRLFNDTSNSNVSESDSANANDKKECTRINFSEEPEDNKNNSKSNILKNSSEENNSDKKGMFINHRFTLAFGSKNRRNFRRSNSEGKNDKKKFIDTCFNIIINRTNNVGSTALKTNNKNNSRNSSKKWFNWIRFRYLFDDSNKTLKSSFQDGNNNAMKFINTYFLGKYSDSCKFINNTHNSINVKLLTNDSSIEVAGTFDASFNDTLCFNTSSKNNNEEKFYIHLAWVNSCYNDSSIFKNQNEIYENDLKIFKNTIVREITRCDENSIREVLRKNNVDDDGNNKVNFPHIKFRMKFDNYKNSDNESPKSSADDKITDAKGKFIRIHSNLKHQENDSSRCSIMKNNSEGNKNKKKRMFIWARPQILLDHNSSSRSSNSNRPKNKQQDVKINATILFCMNSGQLLDSSSGSSIFENVSVAKNDKKEFAQIDFVFPFKRDNNLLSSKEDNNNNKKLIRTD</sequence>
<keyword evidence="4" id="KW-1185">Reference proteome</keyword>
<feature type="region of interest" description="Disordered" evidence="1">
    <location>
        <begin position="1303"/>
        <end position="1325"/>
    </location>
</feature>
<feature type="chain" id="PRO_5043138426" evidence="2">
    <location>
        <begin position="19"/>
        <end position="1429"/>
    </location>
</feature>
<evidence type="ECO:0000313" key="4">
    <source>
        <dbReference type="Proteomes" id="UP000271098"/>
    </source>
</evidence>
<dbReference type="WBParaSite" id="GPUH_0000026801-mRNA-1">
    <property type="protein sequence ID" value="GPUH_0000026801-mRNA-1"/>
    <property type="gene ID" value="GPUH_0000026801"/>
</dbReference>
<evidence type="ECO:0000313" key="5">
    <source>
        <dbReference type="WBParaSite" id="GPUH_0000026801-mRNA-1"/>
    </source>
</evidence>
<feature type="signal peptide" evidence="2">
    <location>
        <begin position="1"/>
        <end position="18"/>
    </location>
</feature>
<feature type="compositionally biased region" description="Low complexity" evidence="1">
    <location>
        <begin position="1013"/>
        <end position="1025"/>
    </location>
</feature>
<protein>
    <submittedName>
        <fullName evidence="5">Subtilisin</fullName>
    </submittedName>
</protein>
<feature type="compositionally biased region" description="Basic and acidic residues" evidence="1">
    <location>
        <begin position="64"/>
        <end position="76"/>
    </location>
</feature>
<evidence type="ECO:0000313" key="3">
    <source>
        <dbReference type="EMBL" id="VDK27726.1"/>
    </source>
</evidence>
<accession>A0A183CUX8</accession>
<feature type="region of interest" description="Disordered" evidence="1">
    <location>
        <begin position="48"/>
        <end position="76"/>
    </location>
</feature>
<feature type="region of interest" description="Disordered" evidence="1">
    <location>
        <begin position="178"/>
        <end position="199"/>
    </location>
</feature>
<feature type="compositionally biased region" description="Polar residues" evidence="1">
    <location>
        <begin position="980"/>
        <end position="992"/>
    </location>
</feature>
<feature type="region of interest" description="Disordered" evidence="1">
    <location>
        <begin position="114"/>
        <end position="133"/>
    </location>
</feature>
<reference evidence="3 4" key="2">
    <citation type="submission" date="2018-11" db="EMBL/GenBank/DDBJ databases">
        <authorList>
            <consortium name="Pathogen Informatics"/>
        </authorList>
    </citation>
    <scope>NUCLEOTIDE SEQUENCE [LARGE SCALE GENOMIC DNA]</scope>
</reference>
<name>A0A183CUX8_9BILA</name>
<dbReference type="EMBL" id="UYRT01000207">
    <property type="protein sequence ID" value="VDK27726.1"/>
    <property type="molecule type" value="Genomic_DNA"/>
</dbReference>